<dbReference type="PANTHER" id="PTHR40940:SF1">
    <property type="entry name" value="PROTEIN BATD"/>
    <property type="match status" value="1"/>
</dbReference>
<evidence type="ECO:0000313" key="2">
    <source>
        <dbReference type="EMBL" id="PSH55084.1"/>
    </source>
</evidence>
<accession>A0A2P7ALJ4</accession>
<organism evidence="2 3">
    <name type="scientific">Phyllobacterium endophyticum</name>
    <dbReference type="NCBI Taxonomy" id="1149773"/>
    <lineage>
        <taxon>Bacteria</taxon>
        <taxon>Pseudomonadati</taxon>
        <taxon>Pseudomonadota</taxon>
        <taxon>Alphaproteobacteria</taxon>
        <taxon>Hyphomicrobiales</taxon>
        <taxon>Phyllobacteriaceae</taxon>
        <taxon>Phyllobacterium</taxon>
    </lineage>
</organism>
<dbReference type="InterPro" id="IPR025738">
    <property type="entry name" value="BatD"/>
</dbReference>
<gene>
    <name evidence="2" type="ORF">CU100_23640</name>
</gene>
<proteinExistence type="predicted"/>
<evidence type="ECO:0000313" key="3">
    <source>
        <dbReference type="Proteomes" id="UP000241158"/>
    </source>
</evidence>
<feature type="transmembrane region" description="Helical" evidence="1">
    <location>
        <begin position="36"/>
        <end position="58"/>
    </location>
</feature>
<dbReference type="EMBL" id="PGGN01000006">
    <property type="protein sequence ID" value="PSH55084.1"/>
    <property type="molecule type" value="Genomic_DNA"/>
</dbReference>
<keyword evidence="1" id="KW-0812">Transmembrane</keyword>
<dbReference type="AlphaFoldDB" id="A0A2P7ALJ4"/>
<name>A0A2P7ALJ4_9HYPH</name>
<dbReference type="Proteomes" id="UP000241158">
    <property type="component" value="Unassembled WGS sequence"/>
</dbReference>
<feature type="transmembrane region" description="Helical" evidence="1">
    <location>
        <begin position="366"/>
        <end position="383"/>
    </location>
</feature>
<evidence type="ECO:0000256" key="1">
    <source>
        <dbReference type="SAM" id="Phobius"/>
    </source>
</evidence>
<sequence>MANADSRRPNQVPAAANLCRAQATAGKRHRRSVEGFAMVILTRMANMFLVIATCFLTGTMAQAQDRPKPAGHIWVDVDQLARPPFVQEMILLRLRGIYTRPVALAKTEQPALEGFRWMLIGKDEWSDSVENGSQVRGFQQVIAVFAQRSGNLVIPPFIQNLTYIDRSGARISTVIQTEPVTIRVAPVPTDASSWWLAAHSVVATDDWSDDPSDIDIGQSVKRSITITGVGVTDDQLPPRPDIKVPGLIVVPAVPVRKTAIGLGKPLKHVLEPKKPGPYRIVEGREGPISSVTYSWTIRPVTGDQATLPAIEIPWYNTDVNAMQRIVIPGRTVALKDTGPTLADMEQSLGIVGMPGSGRSLVSVDQILIVIAFFAALIATLTVCSKQFREEVAKLSQRSQAYRAGLRMKHAAQNGDAARIWQLQRQLQSVRHSPSAIGNLESIVFGKQQADRSALTNIVGQLIDKKPPLD</sequence>
<evidence type="ECO:0008006" key="4">
    <source>
        <dbReference type="Google" id="ProtNLM"/>
    </source>
</evidence>
<keyword evidence="3" id="KW-1185">Reference proteome</keyword>
<dbReference type="OrthoDB" id="7688940at2"/>
<dbReference type="PANTHER" id="PTHR40940">
    <property type="entry name" value="PROTEIN BATD-RELATED"/>
    <property type="match status" value="1"/>
</dbReference>
<reference evidence="3" key="1">
    <citation type="submission" date="2017-11" db="EMBL/GenBank/DDBJ databases">
        <authorList>
            <person name="Kuznetsova I."/>
            <person name="Sazanova A."/>
            <person name="Chirak E."/>
            <person name="Safronova V."/>
            <person name="Willems A."/>
        </authorList>
    </citation>
    <scope>NUCLEOTIDE SEQUENCE [LARGE SCALE GENOMIC DNA]</scope>
    <source>
        <strain evidence="3">PEPV15</strain>
    </source>
</reference>
<protein>
    <recommendedName>
        <fullName evidence="4">Protein BatD</fullName>
    </recommendedName>
</protein>
<comment type="caution">
    <text evidence="2">The sequence shown here is derived from an EMBL/GenBank/DDBJ whole genome shotgun (WGS) entry which is preliminary data.</text>
</comment>
<keyword evidence="1" id="KW-0472">Membrane</keyword>
<keyword evidence="1" id="KW-1133">Transmembrane helix</keyword>